<feature type="region of interest" description="Disordered" evidence="4">
    <location>
        <begin position="760"/>
        <end position="794"/>
    </location>
</feature>
<dbReference type="Proteomes" id="UP001558474">
    <property type="component" value="Unassembled WGS sequence"/>
</dbReference>
<proteinExistence type="predicted"/>
<evidence type="ECO:0000313" key="7">
    <source>
        <dbReference type="EMBL" id="MEX3740232.1"/>
    </source>
</evidence>
<keyword evidence="8" id="KW-1185">Reference proteome</keyword>
<protein>
    <submittedName>
        <fullName evidence="7">FtsK/SpoIIIE domain-containing protein</fullName>
    </submittedName>
</protein>
<accession>A0ABV3VJB6</accession>
<feature type="domain" description="FtsK" evidence="6">
    <location>
        <begin position="858"/>
        <end position="1062"/>
    </location>
</feature>
<evidence type="ECO:0000259" key="6">
    <source>
        <dbReference type="PROSITE" id="PS50901"/>
    </source>
</evidence>
<dbReference type="PROSITE" id="PS50901">
    <property type="entry name" value="FTSK"/>
    <property type="match status" value="2"/>
</dbReference>
<sequence length="1405" mass="153252">MSTITHVRPKKDDEAPSVISSEEVVLQAPPEVPHKPPATGMQRFGPVIAVFAIGGILIVGGKTGMFSRGIGMMLPAMLLLGMVMMFVNRNGDKKQEVVKQRADYIRYLDGVRDDAIAAARKQHAVAQFHYPRPQELVGKIGATSKPMWRRRPDKAEFMHARIGLGTEKAARWFQRLDVGALEDQEPACVQAVNDLIHEHSFVRDIPRPISLAGEPAWALTGDPEAVLASARAILAHLTFFHGPDDLMVAVVVDEDRAHRWDAVKWLPHHRSGVDLLTFGSVPELMQALGDDLNDRGQHEKKMMKGSGSGLASASGQGGGRPASSGAPMKHLLVLCDAVAAEWDTFMLDGSMGRESVTILDLTGQCPLVAEHTTLHFAGGEVTLAPAAGKERAFLAVADAMSVTEWEAFARKLSRYRQGRKASRVLAESGDTESALDLMELLNVADAANWDPGEMWKWASTKRNLLRVPVGRYLDSRRPWVVDLKEGAHGPHFGVGGGTGGGKSDFLRCLVLALCMTHSPGDLIITPADFKGRKTFAGFERLPHVLVVLNNLDSSPDRIARLRQVFQGELIRRQELLEEAGDGVNDIDQYRAFRRKHPERNLPPMPHWFIPFDELMQAKREAPDLLAIMKIVGTVGRSLGAHMMPVSQTLSPSLMEGIAPHLTGRLAMKMNNVQDYRDVIGTSSPGALPKRPGVGYFVEDPEASIPPQRVEDCFVRKPYVAPSEAAKEEESRSIREHFKPRLLSAAGDAAARAIESTYSAADLPDFGGSEDEDLDEDVLDDEETVSVDDEDDDGVDEISNTVMAVAIDVMDNYVRENDCALDYPFWLPELTSYTPVSEYVSRFVAEYGRPGPEDLVAPAGVVDLPRDLTQDVLQVSLRQNAVICGAPGSGKSLAVASVVLGAAQMYSPERVQFYILDNGGGNLQFLENLAHVGEVVRGTGDRYAVNRLFAHIWSLFREREASWALSKVELGQWRRRRFGGETASAPNDGYGDVYFVIDQADTVCSEFPEHKDNILLPLAKRGPGYGIHLIFTQPSKQSPAMFKFADDFRHLYELKMADAMESQMMRQNAEAVPNFPGRGLISAEGTGGARRSSAAVAANMNESIPPDSAHHILFAAPSIRVGDGELTGVAACEYVNRLYPGAAPARAIPQLPELVMFDELATGASGQFGLGLRESDLSTQLWTPAVDAHLVVMGDAQCGKTTVLRTLARQLDAYASAAPADRKPVIMVFDLRRTLLGAIKTANLAPNGYVYQLNQVQNAVQSLVKLVGERANDEILDQDELLRRQSASAEAFEGPEIFLLIDDYEGFVQGYEDPFSPLGAVVEMGARSGVRVIAAHTKSPGVYQMGRGLLPRARTAGAPVLLMSDKDLTSNLVGNVKGMVLPPGRGLYIERRSSMMVQAATTEAEQ</sequence>
<keyword evidence="5" id="KW-0812">Transmembrane</keyword>
<feature type="compositionally biased region" description="Acidic residues" evidence="4">
    <location>
        <begin position="767"/>
        <end position="794"/>
    </location>
</feature>
<organism evidence="7 8">
    <name type="scientific">Mycolicibacterium porcinum</name>
    <dbReference type="NCBI Taxonomy" id="39693"/>
    <lineage>
        <taxon>Bacteria</taxon>
        <taxon>Bacillati</taxon>
        <taxon>Actinomycetota</taxon>
        <taxon>Actinomycetes</taxon>
        <taxon>Mycobacteriales</taxon>
        <taxon>Mycobacteriaceae</taxon>
        <taxon>Mycolicibacterium</taxon>
    </lineage>
</organism>
<name>A0ABV3VJB6_9MYCO</name>
<dbReference type="RefSeq" id="WP_368573465.1">
    <property type="nucleotide sequence ID" value="NZ_JBDLOU010000040.1"/>
</dbReference>
<dbReference type="EMBL" id="JBDLOU010000040">
    <property type="protein sequence ID" value="MEX3740232.1"/>
    <property type="molecule type" value="Genomic_DNA"/>
</dbReference>
<reference evidence="7 8" key="1">
    <citation type="submission" date="2024-04" db="EMBL/GenBank/DDBJ databases">
        <title>Genomic Markers of Mycobacteria.</title>
        <authorList>
            <person name="Soliman M.S."/>
            <person name="Elkholy A."/>
            <person name="Soliman N.S."/>
            <person name="Abbas A."/>
            <person name="Khayrat S."/>
            <person name="Shawky S."/>
        </authorList>
    </citation>
    <scope>NUCLEOTIDE SEQUENCE [LARGE SCALE GENOMIC DNA]</scope>
    <source>
        <strain evidence="7 8">Egy-CU-AM5</strain>
    </source>
</reference>
<evidence type="ECO:0000256" key="5">
    <source>
        <dbReference type="SAM" id="Phobius"/>
    </source>
</evidence>
<feature type="transmembrane region" description="Helical" evidence="5">
    <location>
        <begin position="44"/>
        <end position="61"/>
    </location>
</feature>
<evidence type="ECO:0000256" key="1">
    <source>
        <dbReference type="ARBA" id="ARBA00022741"/>
    </source>
</evidence>
<dbReference type="InterPro" id="IPR002543">
    <property type="entry name" value="FtsK_dom"/>
</dbReference>
<evidence type="ECO:0000256" key="2">
    <source>
        <dbReference type="ARBA" id="ARBA00022840"/>
    </source>
</evidence>
<feature type="transmembrane region" description="Helical" evidence="5">
    <location>
        <begin position="70"/>
        <end position="87"/>
    </location>
</feature>
<dbReference type="InterPro" id="IPR027417">
    <property type="entry name" value="P-loop_NTPase"/>
</dbReference>
<keyword evidence="5" id="KW-0472">Membrane</keyword>
<keyword evidence="2 3" id="KW-0067">ATP-binding</keyword>
<gene>
    <name evidence="7" type="ORF">ABFW12_18590</name>
</gene>
<comment type="caution">
    <text evidence="7">The sequence shown here is derived from an EMBL/GenBank/DDBJ whole genome shotgun (WGS) entry which is preliminary data.</text>
</comment>
<dbReference type="InterPro" id="IPR050206">
    <property type="entry name" value="FtsK/SpoIIIE/SftA"/>
</dbReference>
<feature type="region of interest" description="Disordered" evidence="4">
    <location>
        <begin position="296"/>
        <end position="324"/>
    </location>
</feature>
<evidence type="ECO:0000313" key="8">
    <source>
        <dbReference type="Proteomes" id="UP001558474"/>
    </source>
</evidence>
<feature type="binding site" evidence="3">
    <location>
        <begin position="884"/>
        <end position="891"/>
    </location>
    <ligand>
        <name>ATP</name>
        <dbReference type="ChEBI" id="CHEBI:30616"/>
    </ligand>
</feature>
<dbReference type="Pfam" id="PF01580">
    <property type="entry name" value="FtsK_SpoIIIE"/>
    <property type="match status" value="2"/>
</dbReference>
<keyword evidence="1 3" id="KW-0547">Nucleotide-binding</keyword>
<feature type="region of interest" description="Disordered" evidence="4">
    <location>
        <begin position="1"/>
        <end position="33"/>
    </location>
</feature>
<dbReference type="SUPFAM" id="SSF52540">
    <property type="entry name" value="P-loop containing nucleoside triphosphate hydrolases"/>
    <property type="match status" value="3"/>
</dbReference>
<keyword evidence="5" id="KW-1133">Transmembrane helix</keyword>
<dbReference type="PANTHER" id="PTHR22683:SF1">
    <property type="entry name" value="TYPE VII SECRETION SYSTEM PROTEIN ESSC"/>
    <property type="match status" value="1"/>
</dbReference>
<dbReference type="SMART" id="SM00382">
    <property type="entry name" value="AAA"/>
    <property type="match status" value="3"/>
</dbReference>
<evidence type="ECO:0000256" key="4">
    <source>
        <dbReference type="SAM" id="MobiDB-lite"/>
    </source>
</evidence>
<dbReference type="PANTHER" id="PTHR22683">
    <property type="entry name" value="SPORULATION PROTEIN RELATED"/>
    <property type="match status" value="1"/>
</dbReference>
<feature type="binding site" evidence="3">
    <location>
        <begin position="496"/>
        <end position="503"/>
    </location>
    <ligand>
        <name>ATP</name>
        <dbReference type="ChEBI" id="CHEBI:30616"/>
    </ligand>
</feature>
<dbReference type="Gene3D" id="3.40.50.300">
    <property type="entry name" value="P-loop containing nucleotide triphosphate hydrolases"/>
    <property type="match status" value="3"/>
</dbReference>
<feature type="domain" description="FtsK" evidence="6">
    <location>
        <begin position="476"/>
        <end position="676"/>
    </location>
</feature>
<evidence type="ECO:0000256" key="3">
    <source>
        <dbReference type="PROSITE-ProRule" id="PRU00289"/>
    </source>
</evidence>
<dbReference type="InterPro" id="IPR003593">
    <property type="entry name" value="AAA+_ATPase"/>
</dbReference>